<feature type="transmembrane region" description="Helical" evidence="1">
    <location>
        <begin position="47"/>
        <end position="70"/>
    </location>
</feature>
<name>A0A9N8MQU5_9BURK</name>
<organism evidence="2 3">
    <name type="scientific">Paraburkholderia domus</name>
    <dbReference type="NCBI Taxonomy" id="2793075"/>
    <lineage>
        <taxon>Bacteria</taxon>
        <taxon>Pseudomonadati</taxon>
        <taxon>Pseudomonadota</taxon>
        <taxon>Betaproteobacteria</taxon>
        <taxon>Burkholderiales</taxon>
        <taxon>Burkholderiaceae</taxon>
        <taxon>Paraburkholderia</taxon>
    </lineage>
</organism>
<feature type="transmembrane region" description="Helical" evidence="1">
    <location>
        <begin position="119"/>
        <end position="141"/>
    </location>
</feature>
<reference evidence="2" key="1">
    <citation type="submission" date="2021-02" db="EMBL/GenBank/DDBJ databases">
        <authorList>
            <person name="Vanwijnsberghe S."/>
        </authorList>
    </citation>
    <scope>NUCLEOTIDE SEQUENCE</scope>
    <source>
        <strain evidence="2">R-70211</strain>
    </source>
</reference>
<evidence type="ECO:0000313" key="2">
    <source>
        <dbReference type="EMBL" id="CAE6887715.1"/>
    </source>
</evidence>
<comment type="caution">
    <text evidence="2">The sequence shown here is derived from an EMBL/GenBank/DDBJ whole genome shotgun (WGS) entry which is preliminary data.</text>
</comment>
<gene>
    <name evidence="2" type="ORF">R70211_02513</name>
</gene>
<dbReference type="EMBL" id="CAJNAS010000006">
    <property type="protein sequence ID" value="CAE6887715.1"/>
    <property type="molecule type" value="Genomic_DNA"/>
</dbReference>
<keyword evidence="1" id="KW-0472">Membrane</keyword>
<keyword evidence="1" id="KW-0812">Transmembrane</keyword>
<feature type="transmembrane region" description="Helical" evidence="1">
    <location>
        <begin position="12"/>
        <end position="35"/>
    </location>
</feature>
<accession>A0A9N8MQU5</accession>
<feature type="transmembrane region" description="Helical" evidence="1">
    <location>
        <begin position="91"/>
        <end position="113"/>
    </location>
</feature>
<dbReference type="AlphaFoldDB" id="A0A9N8MQU5"/>
<keyword evidence="1" id="KW-1133">Transmembrane helix</keyword>
<sequence length="527" mass="59609">MSKKRVTVPLTLGIALTCVAAIVVVGALIFGWTRYNFEVRLMFSDRYSMAILVSTLGGLYMLLIAVRMIFEPQYGWYVWGRFQESVYLRRWWLVCSPFFPFITTSFGYVKTGWIEPANISAWCAFIFSVFQFIKHVTGAWLRPARRGKYFVYEPTDHNDPLIATASIRKFSIIGGDILQKLGPHTFVTPGSDYFVLHGCVFHRPTNLLLQDPRSAISCAAIRRVKDYELPETLKIYRIIAFIYTRSSGGLLYNENKIGLKTDLESIANIPPKQAEICISKTTYFDFICSNDLTRYYILPSDTRAGIGEDLFDLVRSRTTGRVISLANSSLSNHMGGGTLAIARSGQLYLSKQGKLTLAARGLLAPTGSGSFDWRDQWFKRNLHQLIVTGIERELREECAYTKKDIEETIILGYGRDIRRGGKPDFFAVSFVNKPPEIDHAEIGFIDQHQVFDIESTDETDLREKLNLIRDSIAGSASKAVLINLQLLADAESPILIKILEFIRRDAPPTPKRSLLSRVFNRARCGKS</sequence>
<keyword evidence="3" id="KW-1185">Reference proteome</keyword>
<evidence type="ECO:0000313" key="3">
    <source>
        <dbReference type="Proteomes" id="UP000675121"/>
    </source>
</evidence>
<dbReference type="RefSeq" id="WP_201078435.1">
    <property type="nucleotide sequence ID" value="NZ_CAJNAS010000006.1"/>
</dbReference>
<evidence type="ECO:0008006" key="4">
    <source>
        <dbReference type="Google" id="ProtNLM"/>
    </source>
</evidence>
<dbReference type="Proteomes" id="UP000675121">
    <property type="component" value="Unassembled WGS sequence"/>
</dbReference>
<evidence type="ECO:0000256" key="1">
    <source>
        <dbReference type="SAM" id="Phobius"/>
    </source>
</evidence>
<proteinExistence type="predicted"/>
<protein>
    <recommendedName>
        <fullName evidence="4">Nudix hydrolase domain-containing protein</fullName>
    </recommendedName>
</protein>